<dbReference type="GO" id="GO:0008270">
    <property type="term" value="F:zinc ion binding"/>
    <property type="evidence" value="ECO:0007669"/>
    <property type="project" value="InterPro"/>
</dbReference>
<evidence type="ECO:0000313" key="7">
    <source>
        <dbReference type="Proteomes" id="UP000544331"/>
    </source>
</evidence>
<evidence type="ECO:0000256" key="3">
    <source>
        <dbReference type="SAM" id="Coils"/>
    </source>
</evidence>
<keyword evidence="3" id="KW-0175">Coiled coil</keyword>
<feature type="coiled-coil region" evidence="3">
    <location>
        <begin position="77"/>
        <end position="104"/>
    </location>
</feature>
<accession>A0A8H6DNH8</accession>
<proteinExistence type="predicted"/>
<dbReference type="SUPFAM" id="SSF57701">
    <property type="entry name" value="Zn2/Cys6 DNA-binding domain"/>
    <property type="match status" value="1"/>
</dbReference>
<dbReference type="PROSITE" id="PS50048">
    <property type="entry name" value="ZN2_CY6_FUNGAL_2"/>
    <property type="match status" value="1"/>
</dbReference>
<feature type="region of interest" description="Disordered" evidence="4">
    <location>
        <begin position="10"/>
        <end position="30"/>
    </location>
</feature>
<dbReference type="Pfam" id="PF04082">
    <property type="entry name" value="Fungal_trans"/>
    <property type="match status" value="1"/>
</dbReference>
<dbReference type="PANTHER" id="PTHR47256">
    <property type="entry name" value="ZN(II)2CYS6 TRANSCRIPTION FACTOR (EUROFUNG)-RELATED"/>
    <property type="match status" value="1"/>
</dbReference>
<keyword evidence="1" id="KW-0479">Metal-binding</keyword>
<keyword evidence="2" id="KW-0539">Nucleus</keyword>
<dbReference type="CDD" id="cd00067">
    <property type="entry name" value="GAL4"/>
    <property type="match status" value="1"/>
</dbReference>
<dbReference type="EMBL" id="JAAOAN010000072">
    <property type="protein sequence ID" value="KAF5723225.1"/>
    <property type="molecule type" value="Genomic_DNA"/>
</dbReference>
<sequence length="679" mass="77267">MSHLRPILPAISAGGSDQGGSPLGPRAPLAPKRKNVDAACLACKKRKVRCDGQEPRCAVCVKRGLLCEYSPTANQSSKVIKRKLTDIEERLQAHEELYSILQNNTVEEGLSIIRRIKSGQDVRTVLRHLQDGDLLLQVALVPQTWHRYSFPFSPEMPHFLRADNNPYFQSRIYEMVNEDAAATNSNAGLHAGTVGHDAQYKAPYHAAKLIEPRIDTLRPWQWTLVPASENLLRELLKMYFLYEYPTFTFLHKDHFLDDMAAGRENFCSSYLVNAILAAACFLAEARRIRELEAREDSLTTIQGLLISTITYNMNSMDEIGFSYIVQAISMGDRMKIFDTYPSTMDDKTKLSRGLTAWGAFHFQALFSFHFFRPPLIKSRPKFPLLDPRDNATWYPEIWIMYPLSQNPVSIQLGDHFKAISEFRCLINNIGRYAFLGLQLQRKLSLEESWNFYLTLKKWYNELPTSLSPREAILPFQLWVHLHYFNILINLLEPFSTVATQGLDPEKFARNTADHIVADAKMRFETVLRLYYLRHGFETYDPFMVQFHIFLGFMTLGTISSAKERSPEATKALQSTLVLALKGLREQANATYLAVTTFRLLKDMLKKGDPRLLQGLADVEQEKESVKALIASHVKSQFPINVVSISEDPEQRRIGALVTAYKELGLNDAVPSQKGNKCSG</sequence>
<dbReference type="CDD" id="cd12148">
    <property type="entry name" value="fungal_TF_MHR"/>
    <property type="match status" value="1"/>
</dbReference>
<evidence type="ECO:0000259" key="5">
    <source>
        <dbReference type="PROSITE" id="PS50048"/>
    </source>
</evidence>
<dbReference type="OrthoDB" id="426882at2759"/>
<name>A0A8H6DNH8_9HYPO</name>
<evidence type="ECO:0000256" key="2">
    <source>
        <dbReference type="ARBA" id="ARBA00023242"/>
    </source>
</evidence>
<dbReference type="InterPro" id="IPR053187">
    <property type="entry name" value="Notoamide_regulator"/>
</dbReference>
<keyword evidence="7" id="KW-1185">Reference proteome</keyword>
<dbReference type="InterPro" id="IPR036864">
    <property type="entry name" value="Zn2-C6_fun-type_DNA-bd_sf"/>
</dbReference>
<dbReference type="GO" id="GO:0006351">
    <property type="term" value="P:DNA-templated transcription"/>
    <property type="evidence" value="ECO:0007669"/>
    <property type="project" value="InterPro"/>
</dbReference>
<protein>
    <submittedName>
        <fullName evidence="6">N-terminal fungal transcription regulatory domain-containing protein</fullName>
    </submittedName>
</protein>
<dbReference type="InterPro" id="IPR007219">
    <property type="entry name" value="XnlR_reg_dom"/>
</dbReference>
<dbReference type="Proteomes" id="UP000544331">
    <property type="component" value="Unassembled WGS sequence"/>
</dbReference>
<dbReference type="Pfam" id="PF00172">
    <property type="entry name" value="Zn_clus"/>
    <property type="match status" value="1"/>
</dbReference>
<dbReference type="Gene3D" id="4.10.240.10">
    <property type="entry name" value="Zn(2)-C6 fungal-type DNA-binding domain"/>
    <property type="match status" value="1"/>
</dbReference>
<dbReference type="PROSITE" id="PS00463">
    <property type="entry name" value="ZN2_CY6_FUNGAL_1"/>
    <property type="match status" value="1"/>
</dbReference>
<dbReference type="PANTHER" id="PTHR47256:SF1">
    <property type="entry name" value="ZN(II)2CYS6 TRANSCRIPTION FACTOR (EUROFUNG)"/>
    <property type="match status" value="1"/>
</dbReference>
<evidence type="ECO:0000313" key="6">
    <source>
        <dbReference type="EMBL" id="KAF5723225.1"/>
    </source>
</evidence>
<dbReference type="PRINTS" id="PR00755">
    <property type="entry name" value="AFLATOXINBRP"/>
</dbReference>
<feature type="domain" description="Zn(2)-C6 fungal-type" evidence="5">
    <location>
        <begin position="39"/>
        <end position="69"/>
    </location>
</feature>
<dbReference type="InterPro" id="IPR001138">
    <property type="entry name" value="Zn2Cys6_DnaBD"/>
</dbReference>
<dbReference type="GO" id="GO:0003677">
    <property type="term" value="F:DNA binding"/>
    <property type="evidence" value="ECO:0007669"/>
    <property type="project" value="InterPro"/>
</dbReference>
<reference evidence="6 7" key="1">
    <citation type="submission" date="2020-05" db="EMBL/GenBank/DDBJ databases">
        <title>Identification and distribution of gene clusters putatively required for synthesis of sphingolipid metabolism inhibitors in phylogenetically diverse species of the filamentous fungus Fusarium.</title>
        <authorList>
            <person name="Kim H.-S."/>
            <person name="Busman M."/>
            <person name="Brown D.W."/>
            <person name="Divon H."/>
            <person name="Uhlig S."/>
            <person name="Proctor R.H."/>
        </authorList>
    </citation>
    <scope>NUCLEOTIDE SEQUENCE [LARGE SCALE GENOMIC DNA]</scope>
    <source>
        <strain evidence="6 7">NRRL 66235</strain>
    </source>
</reference>
<organism evidence="6 7">
    <name type="scientific">Fusarium mundagurra</name>
    <dbReference type="NCBI Taxonomy" id="1567541"/>
    <lineage>
        <taxon>Eukaryota</taxon>
        <taxon>Fungi</taxon>
        <taxon>Dikarya</taxon>
        <taxon>Ascomycota</taxon>
        <taxon>Pezizomycotina</taxon>
        <taxon>Sordariomycetes</taxon>
        <taxon>Hypocreomycetidae</taxon>
        <taxon>Hypocreales</taxon>
        <taxon>Nectriaceae</taxon>
        <taxon>Fusarium</taxon>
        <taxon>Fusarium fujikuroi species complex</taxon>
    </lineage>
</organism>
<dbReference type="GO" id="GO:0000981">
    <property type="term" value="F:DNA-binding transcription factor activity, RNA polymerase II-specific"/>
    <property type="evidence" value="ECO:0007669"/>
    <property type="project" value="InterPro"/>
</dbReference>
<dbReference type="SMART" id="SM00066">
    <property type="entry name" value="GAL4"/>
    <property type="match status" value="1"/>
</dbReference>
<evidence type="ECO:0000256" key="1">
    <source>
        <dbReference type="ARBA" id="ARBA00022723"/>
    </source>
</evidence>
<comment type="caution">
    <text evidence="6">The sequence shown here is derived from an EMBL/GenBank/DDBJ whole genome shotgun (WGS) entry which is preliminary data.</text>
</comment>
<evidence type="ECO:0000256" key="4">
    <source>
        <dbReference type="SAM" id="MobiDB-lite"/>
    </source>
</evidence>
<gene>
    <name evidence="6" type="ORF">FMUND_2076</name>
</gene>
<dbReference type="AlphaFoldDB" id="A0A8H6DNH8"/>